<dbReference type="STRING" id="1230383.A0A1M8ACA1"/>
<dbReference type="InterPro" id="IPR001806">
    <property type="entry name" value="Small_GTPase"/>
</dbReference>
<keyword evidence="2" id="KW-0547">Nucleotide-binding</keyword>
<dbReference type="InterPro" id="IPR027417">
    <property type="entry name" value="P-loop_NTPase"/>
</dbReference>
<dbReference type="SUPFAM" id="SSF52540">
    <property type="entry name" value="P-loop containing nucleoside triphosphate hydrolases"/>
    <property type="match status" value="1"/>
</dbReference>
<proteinExistence type="inferred from homology"/>
<dbReference type="OrthoDB" id="9989112at2759"/>
<evidence type="ECO:0000256" key="2">
    <source>
        <dbReference type="ARBA" id="ARBA00022741"/>
    </source>
</evidence>
<dbReference type="PROSITE" id="PS51419">
    <property type="entry name" value="RAB"/>
    <property type="match status" value="1"/>
</dbReference>
<dbReference type="EMBL" id="LT671828">
    <property type="protein sequence ID" value="SHO80125.1"/>
    <property type="molecule type" value="Genomic_DNA"/>
</dbReference>
<dbReference type="OMA" id="ASQNICI"/>
<evidence type="ECO:0000313" key="6">
    <source>
        <dbReference type="Proteomes" id="UP000186303"/>
    </source>
</evidence>
<dbReference type="InterPro" id="IPR025662">
    <property type="entry name" value="Sigma_54_int_dom_ATP-bd_1"/>
</dbReference>
<organism evidence="5 6">
    <name type="scientific">Malassezia sympodialis (strain ATCC 42132)</name>
    <name type="common">Atopic eczema-associated yeast</name>
    <dbReference type="NCBI Taxonomy" id="1230383"/>
    <lineage>
        <taxon>Eukaryota</taxon>
        <taxon>Fungi</taxon>
        <taxon>Dikarya</taxon>
        <taxon>Basidiomycota</taxon>
        <taxon>Ustilaginomycotina</taxon>
        <taxon>Malasseziomycetes</taxon>
        <taxon>Malasseziales</taxon>
        <taxon>Malasseziaceae</taxon>
        <taxon>Malassezia</taxon>
    </lineage>
</organism>
<dbReference type="SMART" id="SM00173">
    <property type="entry name" value="RAS"/>
    <property type="match status" value="1"/>
</dbReference>
<dbReference type="SMART" id="SM00175">
    <property type="entry name" value="RAB"/>
    <property type="match status" value="1"/>
</dbReference>
<sequence length="232" mass="25152">MSECSYDFLVKVIVIGESGTGKSCLAHHFAQGRPRTQATQTIGLELLSRLVSVGDQRVKLQIWDTAGQERFRSVTRSYYRGAAVVVLVYDLTRYATFAELAKWLDDVRALASPQVVTVLVGNQLDREADEREVATLDAGRWAAQQGVLFTETSSITGENVDAPFVLAARSVLLGLSAGTIDPERPDSGIAYGERFLWRNSTGSHFSFADTSGADAAHDLVPLGPRGAPSRCC</sequence>
<dbReference type="VEuPathDB" id="FungiDB:MSYG_4481"/>
<gene>
    <name evidence="5" type="ORF">MSYG_4481</name>
</gene>
<accession>A0A1M8ACA1</accession>
<keyword evidence="4" id="KW-0449">Lipoprotein</keyword>
<dbReference type="SMART" id="SM00174">
    <property type="entry name" value="RHO"/>
    <property type="match status" value="1"/>
</dbReference>
<dbReference type="AlphaFoldDB" id="A0A1M8ACA1"/>
<dbReference type="Pfam" id="PF00071">
    <property type="entry name" value="Ras"/>
    <property type="match status" value="1"/>
</dbReference>
<dbReference type="InterPro" id="IPR050209">
    <property type="entry name" value="Rab_GTPases_membrane_traffic"/>
</dbReference>
<dbReference type="FunFam" id="3.40.50.300:FF:001129">
    <property type="entry name" value="ras-related protein Rab-44 isoform X2"/>
    <property type="match status" value="1"/>
</dbReference>
<keyword evidence="6" id="KW-1185">Reference proteome</keyword>
<dbReference type="InterPro" id="IPR005225">
    <property type="entry name" value="Small_GTP-bd"/>
</dbReference>
<evidence type="ECO:0000313" key="5">
    <source>
        <dbReference type="EMBL" id="SHO80125.1"/>
    </source>
</evidence>
<dbReference type="Proteomes" id="UP000186303">
    <property type="component" value="Chromosome 8"/>
</dbReference>
<evidence type="ECO:0000256" key="1">
    <source>
        <dbReference type="ARBA" id="ARBA00006270"/>
    </source>
</evidence>
<comment type="similarity">
    <text evidence="1">Belongs to the small GTPase superfamily. Rab family.</text>
</comment>
<reference evidence="6" key="1">
    <citation type="journal article" date="2017" name="Nucleic Acids Res.">
        <title>Proteogenomics produces comprehensive and highly accurate protein-coding gene annotation in a complete genome assembly of Malassezia sympodialis.</title>
        <authorList>
            <person name="Zhu Y."/>
            <person name="Engstroem P.G."/>
            <person name="Tellgren-Roth C."/>
            <person name="Baudo C.D."/>
            <person name="Kennell J.C."/>
            <person name="Sun S."/>
            <person name="Billmyre R.B."/>
            <person name="Schroeder M.S."/>
            <person name="Andersson A."/>
            <person name="Holm T."/>
            <person name="Sigurgeirsson B."/>
            <person name="Wu G."/>
            <person name="Sankaranarayanan S.R."/>
            <person name="Siddharthan R."/>
            <person name="Sanyal K."/>
            <person name="Lundeberg J."/>
            <person name="Nystedt B."/>
            <person name="Boekhout T."/>
            <person name="Dawson T.L. Jr."/>
            <person name="Heitman J."/>
            <person name="Scheynius A."/>
            <person name="Lehtioe J."/>
        </authorList>
    </citation>
    <scope>NUCLEOTIDE SEQUENCE [LARGE SCALE GENOMIC DNA]</scope>
    <source>
        <strain evidence="6">ATCC 42132</strain>
    </source>
</reference>
<dbReference type="NCBIfam" id="TIGR00231">
    <property type="entry name" value="small_GTP"/>
    <property type="match status" value="1"/>
</dbReference>
<dbReference type="PROSITE" id="PS00675">
    <property type="entry name" value="SIGMA54_INTERACT_1"/>
    <property type="match status" value="1"/>
</dbReference>
<protein>
    <submittedName>
        <fullName evidence="5">Similar to S.cerevisiae protein YPT32 (Rab family GTPase involved in the exocytic pathway)</fullName>
    </submittedName>
</protein>
<dbReference type="GO" id="GO:0005525">
    <property type="term" value="F:GTP binding"/>
    <property type="evidence" value="ECO:0007669"/>
    <property type="project" value="UniProtKB-KW"/>
</dbReference>
<name>A0A1M8ACA1_MALS4</name>
<dbReference type="Gene3D" id="3.40.50.300">
    <property type="entry name" value="P-loop containing nucleotide triphosphate hydrolases"/>
    <property type="match status" value="1"/>
</dbReference>
<evidence type="ECO:0000256" key="3">
    <source>
        <dbReference type="ARBA" id="ARBA00023134"/>
    </source>
</evidence>
<dbReference type="PANTHER" id="PTHR47979">
    <property type="entry name" value="DRAB11-RELATED"/>
    <property type="match status" value="1"/>
</dbReference>
<dbReference type="PROSITE" id="PS51421">
    <property type="entry name" value="RAS"/>
    <property type="match status" value="1"/>
</dbReference>
<evidence type="ECO:0000256" key="4">
    <source>
        <dbReference type="ARBA" id="ARBA00023288"/>
    </source>
</evidence>
<dbReference type="SMART" id="SM00176">
    <property type="entry name" value="RAN"/>
    <property type="match status" value="1"/>
</dbReference>
<dbReference type="PRINTS" id="PR00449">
    <property type="entry name" value="RASTRNSFRMNG"/>
</dbReference>
<dbReference type="GO" id="GO:0003924">
    <property type="term" value="F:GTPase activity"/>
    <property type="evidence" value="ECO:0007669"/>
    <property type="project" value="InterPro"/>
</dbReference>
<keyword evidence="3" id="KW-0342">GTP-binding</keyword>